<keyword evidence="2" id="KW-0808">Transferase</keyword>
<dbReference type="AlphaFoldDB" id="A0A8B7YXN4"/>
<dbReference type="SUPFAM" id="SSF143437">
    <property type="entry name" value="THUMP domain-like"/>
    <property type="match status" value="1"/>
</dbReference>
<dbReference type="FunFam" id="3.40.50.150:FF:000073">
    <property type="entry name" value="THUMP domain containing 3"/>
    <property type="match status" value="1"/>
</dbReference>
<dbReference type="Gene3D" id="3.30.2130.30">
    <property type="match status" value="2"/>
</dbReference>
<evidence type="ECO:0000256" key="5">
    <source>
        <dbReference type="SAM" id="MobiDB-lite"/>
    </source>
</evidence>
<organism evidence="7 8">
    <name type="scientific">Acanthaster planci</name>
    <name type="common">Crown-of-thorns starfish</name>
    <dbReference type="NCBI Taxonomy" id="133434"/>
    <lineage>
        <taxon>Eukaryota</taxon>
        <taxon>Metazoa</taxon>
        <taxon>Echinodermata</taxon>
        <taxon>Eleutherozoa</taxon>
        <taxon>Asterozoa</taxon>
        <taxon>Asteroidea</taxon>
        <taxon>Valvatacea</taxon>
        <taxon>Valvatida</taxon>
        <taxon>Acanthasteridae</taxon>
        <taxon>Acanthaster</taxon>
    </lineage>
</organism>
<comment type="subcellular location">
    <subcellularLocation>
        <location evidence="1">Cytoplasm</location>
    </subcellularLocation>
</comment>
<dbReference type="CDD" id="cd11715">
    <property type="entry name" value="THUMP_AdoMetMT"/>
    <property type="match status" value="1"/>
</dbReference>
<dbReference type="Pfam" id="PF02926">
    <property type="entry name" value="THUMP"/>
    <property type="match status" value="1"/>
</dbReference>
<keyword evidence="4" id="KW-0694">RNA-binding</keyword>
<feature type="domain" description="THUMP" evidence="6">
    <location>
        <begin position="143"/>
        <end position="250"/>
    </location>
</feature>
<dbReference type="GO" id="GO:0003723">
    <property type="term" value="F:RNA binding"/>
    <property type="evidence" value="ECO:0007669"/>
    <property type="project" value="UniProtKB-UniRule"/>
</dbReference>
<dbReference type="RefSeq" id="XP_022097250.1">
    <property type="nucleotide sequence ID" value="XM_022241558.1"/>
</dbReference>
<protein>
    <submittedName>
        <fullName evidence="8">THUMP domain-containing protein 3-like isoform X1</fullName>
    </submittedName>
</protein>
<dbReference type="Gene3D" id="3.40.50.150">
    <property type="entry name" value="Vaccinia Virus protein VP39"/>
    <property type="match status" value="1"/>
</dbReference>
<dbReference type="GeneID" id="110982836"/>
<dbReference type="InterPro" id="IPR029063">
    <property type="entry name" value="SAM-dependent_MTases_sf"/>
</dbReference>
<dbReference type="GO" id="GO:0043527">
    <property type="term" value="C:tRNA methyltransferase complex"/>
    <property type="evidence" value="ECO:0007669"/>
    <property type="project" value="UniProtKB-ARBA"/>
</dbReference>
<keyword evidence="3" id="KW-0819">tRNA processing</keyword>
<keyword evidence="7" id="KW-1185">Reference proteome</keyword>
<sequence length="467" mass="51294">MHGMHGGDGLVMEGEAKFVVGATVATGFERTALDECTEKLGCDINASVGRGKVYFEIRQSQLKKALHLRTVNHLFVVVKQLKGLNLCQGKDESLQELCSHLSHSDWVHALDAWMHFRGVHFIPALLETSSPTPSQDTSDTLGTVNDRVTSSQIPSSEDSDSGCRPPEDNSPESSRRASEEPLLQSSPYLPTFRVTAHRVGDNHSFSSQEAAGKLGEYLAQRYGWPVRLKSFEMEVLVNVTDNDAMIGINLTEESMHKRNIVHFGPTTLRSTLAHCMLRLGEPQPGDVICDPMCGGGSIPLEAAQNWPCFVMGGDNHDVACLYAGGNVSAVNEKRRSDGRPGVCVDVLRWDVTNLPLRTNSLDLIVSDMPFGKRIGSRLNNWELYRRSLLEMGRVCQQGTGKAVLLTQDKKCMAKILQKVNSVWKKQLQLTINIGGLFACVYVLKRCKAKEIAAESPGGSSEQEGSKE</sequence>
<evidence type="ECO:0000256" key="4">
    <source>
        <dbReference type="PROSITE-ProRule" id="PRU00529"/>
    </source>
</evidence>
<dbReference type="CTD" id="25917"/>
<dbReference type="SMART" id="SM00981">
    <property type="entry name" value="THUMP"/>
    <property type="match status" value="1"/>
</dbReference>
<evidence type="ECO:0000313" key="7">
    <source>
        <dbReference type="Proteomes" id="UP000694845"/>
    </source>
</evidence>
<gene>
    <name evidence="8" type="primary">LOC110982836</name>
</gene>
<name>A0A8B7YXN4_ACAPL</name>
<dbReference type="SUPFAM" id="SSF53335">
    <property type="entry name" value="S-adenosyl-L-methionine-dependent methyltransferases"/>
    <property type="match status" value="1"/>
</dbReference>
<dbReference type="PROSITE" id="PS51165">
    <property type="entry name" value="THUMP"/>
    <property type="match status" value="1"/>
</dbReference>
<dbReference type="GO" id="GO:0030488">
    <property type="term" value="P:tRNA methylation"/>
    <property type="evidence" value="ECO:0007669"/>
    <property type="project" value="TreeGrafter"/>
</dbReference>
<evidence type="ECO:0000313" key="8">
    <source>
        <dbReference type="RefSeq" id="XP_022097250.1"/>
    </source>
</evidence>
<dbReference type="PANTHER" id="PTHR14911:SF13">
    <property type="entry name" value="TRNA (GUANINE(6)-N2)-METHYLTRANSFERASE THUMP3"/>
    <property type="match status" value="1"/>
</dbReference>
<dbReference type="KEGG" id="aplc:110982836"/>
<feature type="region of interest" description="Disordered" evidence="5">
    <location>
        <begin position="129"/>
        <end position="182"/>
    </location>
</feature>
<dbReference type="PANTHER" id="PTHR14911">
    <property type="entry name" value="THUMP DOMAIN-CONTAINING"/>
    <property type="match status" value="1"/>
</dbReference>
<reference evidence="8" key="1">
    <citation type="submission" date="2025-08" db="UniProtKB">
        <authorList>
            <consortium name="RefSeq"/>
        </authorList>
    </citation>
    <scope>IDENTIFICATION</scope>
</reference>
<dbReference type="InterPro" id="IPR000241">
    <property type="entry name" value="RlmKL-like_Mtase"/>
</dbReference>
<accession>A0A8B7YXN4</accession>
<dbReference type="GO" id="GO:0016423">
    <property type="term" value="F:tRNA (guanine) methyltransferase activity"/>
    <property type="evidence" value="ECO:0007669"/>
    <property type="project" value="TreeGrafter"/>
</dbReference>
<evidence type="ECO:0000256" key="3">
    <source>
        <dbReference type="ARBA" id="ARBA00022694"/>
    </source>
</evidence>
<dbReference type="OrthoDB" id="47730at2759"/>
<feature type="compositionally biased region" description="Low complexity" evidence="5">
    <location>
        <begin position="129"/>
        <end position="140"/>
    </location>
</feature>
<proteinExistence type="predicted"/>
<keyword evidence="2" id="KW-0489">Methyltransferase</keyword>
<dbReference type="GO" id="GO:0005737">
    <property type="term" value="C:cytoplasm"/>
    <property type="evidence" value="ECO:0007669"/>
    <property type="project" value="UniProtKB-SubCell"/>
</dbReference>
<evidence type="ECO:0000256" key="1">
    <source>
        <dbReference type="ARBA" id="ARBA00004496"/>
    </source>
</evidence>
<evidence type="ECO:0000259" key="6">
    <source>
        <dbReference type="PROSITE" id="PS51165"/>
    </source>
</evidence>
<dbReference type="Pfam" id="PF01170">
    <property type="entry name" value="UPF0020"/>
    <property type="match status" value="1"/>
</dbReference>
<dbReference type="InterPro" id="IPR004114">
    <property type="entry name" value="THUMP_dom"/>
</dbReference>
<dbReference type="Proteomes" id="UP000694845">
    <property type="component" value="Unplaced"/>
</dbReference>
<evidence type="ECO:0000256" key="2">
    <source>
        <dbReference type="ARBA" id="ARBA00022603"/>
    </source>
</evidence>